<dbReference type="OrthoDB" id="6736179at2759"/>
<dbReference type="PANTHER" id="PTHR46600">
    <property type="entry name" value="THAP DOMAIN-CONTAINING"/>
    <property type="match status" value="1"/>
</dbReference>
<dbReference type="InParanoid" id="A0A1W4WUV3"/>
<dbReference type="InterPro" id="IPR026516">
    <property type="entry name" value="THAP1/10"/>
</dbReference>
<protein>
    <submittedName>
        <fullName evidence="16">Uncharacterized protein LOC108736120 isoform X1</fullName>
    </submittedName>
</protein>
<evidence type="ECO:0000256" key="5">
    <source>
        <dbReference type="ARBA" id="ARBA00022833"/>
    </source>
</evidence>
<dbReference type="Pfam" id="PF05485">
    <property type="entry name" value="THAP"/>
    <property type="match status" value="1"/>
</dbReference>
<dbReference type="RefSeq" id="XP_018323918.1">
    <property type="nucleotide sequence ID" value="XM_018468416.2"/>
</dbReference>
<evidence type="ECO:0000256" key="12">
    <source>
        <dbReference type="PROSITE-ProRule" id="PRU00309"/>
    </source>
</evidence>
<dbReference type="SMART" id="SM00692">
    <property type="entry name" value="DM3"/>
    <property type="match status" value="1"/>
</dbReference>
<accession>A0A1W4WUV3</accession>
<evidence type="ECO:0000256" key="1">
    <source>
        <dbReference type="ARBA" id="ARBA00004642"/>
    </source>
</evidence>
<evidence type="ECO:0000313" key="15">
    <source>
        <dbReference type="Proteomes" id="UP000192223"/>
    </source>
</evidence>
<evidence type="ECO:0000256" key="10">
    <source>
        <dbReference type="ARBA" id="ARBA00023242"/>
    </source>
</evidence>
<evidence type="ECO:0000256" key="2">
    <source>
        <dbReference type="ARBA" id="ARBA00006177"/>
    </source>
</evidence>
<feature type="transmembrane region" description="Helical" evidence="13">
    <location>
        <begin position="12"/>
        <end position="29"/>
    </location>
</feature>
<gene>
    <name evidence="16" type="primary">LOC108736120</name>
</gene>
<dbReference type="GO" id="GO:0008270">
    <property type="term" value="F:zinc ion binding"/>
    <property type="evidence" value="ECO:0007669"/>
    <property type="project" value="UniProtKB-KW"/>
</dbReference>
<evidence type="ECO:0000256" key="9">
    <source>
        <dbReference type="ARBA" id="ARBA00023163"/>
    </source>
</evidence>
<dbReference type="AlphaFoldDB" id="A0A1W4WUV3"/>
<keyword evidence="13" id="KW-1133">Transmembrane helix</keyword>
<keyword evidence="9" id="KW-0804">Transcription</keyword>
<keyword evidence="3" id="KW-0479">Metal-binding</keyword>
<dbReference type="PROSITE" id="PS50950">
    <property type="entry name" value="ZF_THAP"/>
    <property type="match status" value="1"/>
</dbReference>
<keyword evidence="5" id="KW-0862">Zinc</keyword>
<keyword evidence="11" id="KW-0131">Cell cycle</keyword>
<evidence type="ECO:0000256" key="3">
    <source>
        <dbReference type="ARBA" id="ARBA00022723"/>
    </source>
</evidence>
<dbReference type="Gene3D" id="6.20.210.20">
    <property type="entry name" value="THAP domain"/>
    <property type="match status" value="1"/>
</dbReference>
<organism evidence="15 16">
    <name type="scientific">Agrilus planipennis</name>
    <name type="common">Emerald ash borer</name>
    <name type="synonym">Agrilus marcopoli</name>
    <dbReference type="NCBI Taxonomy" id="224129"/>
    <lineage>
        <taxon>Eukaryota</taxon>
        <taxon>Metazoa</taxon>
        <taxon>Ecdysozoa</taxon>
        <taxon>Arthropoda</taxon>
        <taxon>Hexapoda</taxon>
        <taxon>Insecta</taxon>
        <taxon>Pterygota</taxon>
        <taxon>Neoptera</taxon>
        <taxon>Endopterygota</taxon>
        <taxon>Coleoptera</taxon>
        <taxon>Polyphaga</taxon>
        <taxon>Elateriformia</taxon>
        <taxon>Buprestoidea</taxon>
        <taxon>Buprestidae</taxon>
        <taxon>Agrilinae</taxon>
        <taxon>Agrilus</taxon>
    </lineage>
</organism>
<keyword evidence="8 12" id="KW-0238">DNA-binding</keyword>
<dbReference type="KEGG" id="apln:108736120"/>
<evidence type="ECO:0000256" key="8">
    <source>
        <dbReference type="ARBA" id="ARBA00023125"/>
    </source>
</evidence>
<feature type="domain" description="THAP-type" evidence="14">
    <location>
        <begin position="39"/>
        <end position="142"/>
    </location>
</feature>
<comment type="subcellular location">
    <subcellularLocation>
        <location evidence="1">Nucleus</location>
        <location evidence="1">Nucleoplasm</location>
    </subcellularLocation>
</comment>
<proteinExistence type="inferred from homology"/>
<evidence type="ECO:0000256" key="7">
    <source>
        <dbReference type="ARBA" id="ARBA00023054"/>
    </source>
</evidence>
<evidence type="ECO:0000256" key="4">
    <source>
        <dbReference type="ARBA" id="ARBA00022771"/>
    </source>
</evidence>
<dbReference type="SUPFAM" id="SSF57716">
    <property type="entry name" value="Glucocorticoid receptor-like (DNA-binding domain)"/>
    <property type="match status" value="1"/>
</dbReference>
<evidence type="ECO:0000256" key="13">
    <source>
        <dbReference type="SAM" id="Phobius"/>
    </source>
</evidence>
<dbReference type="PANTHER" id="PTHR46600:SF1">
    <property type="entry name" value="THAP DOMAIN-CONTAINING PROTEIN 1"/>
    <property type="match status" value="1"/>
</dbReference>
<evidence type="ECO:0000313" key="16">
    <source>
        <dbReference type="RefSeq" id="XP_018323918.1"/>
    </source>
</evidence>
<dbReference type="SMART" id="SM00980">
    <property type="entry name" value="THAP"/>
    <property type="match status" value="1"/>
</dbReference>
<dbReference type="GO" id="GO:0043565">
    <property type="term" value="F:sequence-specific DNA binding"/>
    <property type="evidence" value="ECO:0007669"/>
    <property type="project" value="InterPro"/>
</dbReference>
<dbReference type="InterPro" id="IPR006612">
    <property type="entry name" value="THAP_Znf"/>
</dbReference>
<keyword evidence="10" id="KW-0539">Nucleus</keyword>
<keyword evidence="4 12" id="KW-0863">Zinc-finger</keyword>
<keyword evidence="7" id="KW-0175">Coiled coil</keyword>
<keyword evidence="13" id="KW-0472">Membrane</keyword>
<reference evidence="16" key="1">
    <citation type="submission" date="2025-08" db="UniProtKB">
        <authorList>
            <consortium name="RefSeq"/>
        </authorList>
    </citation>
    <scope>IDENTIFICATION</scope>
    <source>
        <tissue evidence="16">Entire body</tissue>
    </source>
</reference>
<sequence>MGIFKKCRAFYWLYFCLHFCQLFNFFIGARSTHLKINRMTRVCCINNCKNASSKEIKKSENTVFKFPSSPDMRKKWLEVLGNSKRIIKNRKNEAISDLYICDLHFKESDFLKDATSNFVDGKEVTVSRKRIRLKASSVPSVKINPVTSSLNTCNSNKISFITTKDIYNDDNAPKILESLPETYVVEHDYGLHDYPGPIFCTNAIINIDPESLELPKTWGVTEKIVQNKKYLLFMKVITQAMDQQETELLQKYMLLDCTGKNASYFVYGHQVKDMALLPEFIHNTDTLLRSLKIFEVMNVCEGLGRIDPSLIRKSKVLRDSANYLRHASCTWLLTRNKTCIFCKKLKRLISRRRLRSNKVACGGSDSKEMLNNLRRQLAREKRLRKIAVEQKRMLLKEVSEKRKEIATAVNYGVSFENICFQHRVLHNHRLALKEILDTSKTKPQGRRYSEEWLMFCISISIRSPSIYEFLRKTNIIPLPNLATIRRYFYEN</sequence>
<dbReference type="GO" id="GO:0005654">
    <property type="term" value="C:nucleoplasm"/>
    <property type="evidence" value="ECO:0007669"/>
    <property type="project" value="UniProtKB-SubCell"/>
</dbReference>
<evidence type="ECO:0000259" key="14">
    <source>
        <dbReference type="PROSITE" id="PS50950"/>
    </source>
</evidence>
<dbReference type="InterPro" id="IPR038441">
    <property type="entry name" value="THAP_Znf_sf"/>
</dbReference>
<evidence type="ECO:0000256" key="11">
    <source>
        <dbReference type="ARBA" id="ARBA00023306"/>
    </source>
</evidence>
<evidence type="ECO:0000256" key="6">
    <source>
        <dbReference type="ARBA" id="ARBA00023015"/>
    </source>
</evidence>
<keyword evidence="15" id="KW-1185">Reference proteome</keyword>
<dbReference type="GeneID" id="108736120"/>
<comment type="similarity">
    <text evidence="2">Belongs to the THAP1 family.</text>
</comment>
<keyword evidence="13" id="KW-0812">Transmembrane</keyword>
<name>A0A1W4WUV3_AGRPL</name>
<dbReference type="Proteomes" id="UP000192223">
    <property type="component" value="Unplaced"/>
</dbReference>
<keyword evidence="6" id="KW-0805">Transcription regulation</keyword>